<evidence type="ECO:0000313" key="1">
    <source>
        <dbReference type="EMBL" id="AFZ09178.1"/>
    </source>
</evidence>
<name>K9VM48_9CYAN</name>
<gene>
    <name evidence="1" type="ORF">Osc7112_4910</name>
</gene>
<dbReference type="STRING" id="179408.Osc7112_4910"/>
<dbReference type="GO" id="GO:0016740">
    <property type="term" value="F:transferase activity"/>
    <property type="evidence" value="ECO:0007669"/>
    <property type="project" value="UniProtKB-KW"/>
</dbReference>
<accession>K9VM48</accession>
<sequence>MTTYFKTANQLKQKGQLSEALAFCVSGVNRFILNTFSSLSLTHPLNTLVAIALLKSDVVRSNESIVC</sequence>
<proteinExistence type="predicted"/>
<dbReference type="EMBL" id="CP003614">
    <property type="protein sequence ID" value="AFZ09178.1"/>
    <property type="molecule type" value="Genomic_DNA"/>
</dbReference>
<dbReference type="KEGG" id="oni:Osc7112_4910"/>
<dbReference type="HOGENOM" id="CLU_2808295_0_0_3"/>
<keyword evidence="2" id="KW-1185">Reference proteome</keyword>
<reference evidence="1 2" key="1">
    <citation type="submission" date="2012-05" db="EMBL/GenBank/DDBJ databases">
        <title>Finished chromosome of genome of Oscillatoria sp. PCC 7112.</title>
        <authorList>
            <consortium name="US DOE Joint Genome Institute"/>
            <person name="Gugger M."/>
            <person name="Coursin T."/>
            <person name="Rippka R."/>
            <person name="Tandeau De Marsac N."/>
            <person name="Huntemann M."/>
            <person name="Wei C.-L."/>
            <person name="Han J."/>
            <person name="Detter J.C."/>
            <person name="Han C."/>
            <person name="Tapia R."/>
            <person name="Davenport K."/>
            <person name="Daligault H."/>
            <person name="Erkkila T."/>
            <person name="Gu W."/>
            <person name="Munk A.C.C."/>
            <person name="Teshima H."/>
            <person name="Xu Y."/>
            <person name="Chain P."/>
            <person name="Chen A."/>
            <person name="Krypides N."/>
            <person name="Mavromatis K."/>
            <person name="Markowitz V."/>
            <person name="Szeto E."/>
            <person name="Ivanova N."/>
            <person name="Mikhailova N."/>
            <person name="Ovchinnikova G."/>
            <person name="Pagani I."/>
            <person name="Pati A."/>
            <person name="Goodwin L."/>
            <person name="Peters L."/>
            <person name="Pitluck S."/>
            <person name="Woyke T."/>
            <person name="Kerfeld C."/>
        </authorList>
    </citation>
    <scope>NUCLEOTIDE SEQUENCE [LARGE SCALE GENOMIC DNA]</scope>
    <source>
        <strain evidence="1 2">PCC 7112</strain>
    </source>
</reference>
<evidence type="ECO:0000313" key="2">
    <source>
        <dbReference type="Proteomes" id="UP000010478"/>
    </source>
</evidence>
<keyword evidence="1" id="KW-0808">Transferase</keyword>
<protein>
    <submittedName>
        <fullName evidence="1">Glycosyl transferase, group 1</fullName>
    </submittedName>
</protein>
<dbReference type="AlphaFoldDB" id="K9VM48"/>
<organism evidence="1 2">
    <name type="scientific">Phormidium nigroviride PCC 7112</name>
    <dbReference type="NCBI Taxonomy" id="179408"/>
    <lineage>
        <taxon>Bacteria</taxon>
        <taxon>Bacillati</taxon>
        <taxon>Cyanobacteriota</taxon>
        <taxon>Cyanophyceae</taxon>
        <taxon>Oscillatoriophycideae</taxon>
        <taxon>Oscillatoriales</taxon>
        <taxon>Oscillatoriaceae</taxon>
        <taxon>Phormidium</taxon>
    </lineage>
</organism>
<dbReference type="Proteomes" id="UP000010478">
    <property type="component" value="Chromosome"/>
</dbReference>